<name>A0A6J6FCB6_9ZZZZ</name>
<reference evidence="1" key="1">
    <citation type="submission" date="2020-05" db="EMBL/GenBank/DDBJ databases">
        <authorList>
            <person name="Chiriac C."/>
            <person name="Salcher M."/>
            <person name="Ghai R."/>
            <person name="Kavagutti S V."/>
        </authorList>
    </citation>
    <scope>NUCLEOTIDE SEQUENCE</scope>
</reference>
<sequence>MSAAKVEQLNPVLENSKGSIRVTKLLRITAANVPRVGKPLETRQSVSRPHGGVILTVNQLQ</sequence>
<evidence type="ECO:0000313" key="1">
    <source>
        <dbReference type="EMBL" id="CAB4586476.1"/>
    </source>
</evidence>
<organism evidence="1">
    <name type="scientific">freshwater metagenome</name>
    <dbReference type="NCBI Taxonomy" id="449393"/>
    <lineage>
        <taxon>unclassified sequences</taxon>
        <taxon>metagenomes</taxon>
        <taxon>ecological metagenomes</taxon>
    </lineage>
</organism>
<protein>
    <submittedName>
        <fullName evidence="1">Unannotated protein</fullName>
    </submittedName>
</protein>
<accession>A0A6J6FCB6</accession>
<dbReference type="EMBL" id="CAEZUE010000019">
    <property type="protein sequence ID" value="CAB4586476.1"/>
    <property type="molecule type" value="Genomic_DNA"/>
</dbReference>
<proteinExistence type="predicted"/>
<gene>
    <name evidence="1" type="ORF">UFOPK1788_00262</name>
</gene>
<dbReference type="AlphaFoldDB" id="A0A6J6FCB6"/>